<organism evidence="2 3">
    <name type="scientific">Liparis tanakae</name>
    <name type="common">Tanaka's snailfish</name>
    <dbReference type="NCBI Taxonomy" id="230148"/>
    <lineage>
        <taxon>Eukaryota</taxon>
        <taxon>Metazoa</taxon>
        <taxon>Chordata</taxon>
        <taxon>Craniata</taxon>
        <taxon>Vertebrata</taxon>
        <taxon>Euteleostomi</taxon>
        <taxon>Actinopterygii</taxon>
        <taxon>Neopterygii</taxon>
        <taxon>Teleostei</taxon>
        <taxon>Neoteleostei</taxon>
        <taxon>Acanthomorphata</taxon>
        <taxon>Eupercaria</taxon>
        <taxon>Perciformes</taxon>
        <taxon>Cottioidei</taxon>
        <taxon>Cottales</taxon>
        <taxon>Liparidae</taxon>
        <taxon>Liparis</taxon>
    </lineage>
</organism>
<reference evidence="2 3" key="1">
    <citation type="submission" date="2019-03" db="EMBL/GenBank/DDBJ databases">
        <title>First draft genome of Liparis tanakae, snailfish: a comprehensive survey of snailfish specific genes.</title>
        <authorList>
            <person name="Kim W."/>
            <person name="Song I."/>
            <person name="Jeong J.-H."/>
            <person name="Kim D."/>
            <person name="Kim S."/>
            <person name="Ryu S."/>
            <person name="Song J.Y."/>
            <person name="Lee S.K."/>
        </authorList>
    </citation>
    <scope>NUCLEOTIDE SEQUENCE [LARGE SCALE GENOMIC DNA]</scope>
    <source>
        <tissue evidence="2">Muscle</tissue>
    </source>
</reference>
<sequence length="232" mass="24886">MPQLVGFLASSSTFLSQSSWPPPLVQLQKRRRIHEDETKRRRRGDVRTRDATHSGRGSGSSQLAPSSLVVAAGRPSGFKLSSLESPLKFPAEQPAVGRGQRDVGVVVAVEAHPQAEGRLQDHELAAQLTHLDRAALAEHDGHPVHVDHHGPDIGDLLVAPPVLVLRLHGEVRQAGGDVAGLGQRPQSLSDTHLSSLRTKPGLHSQPSTHTPWQPGGPTAPRHVSGQELAHRV</sequence>
<protein>
    <submittedName>
        <fullName evidence="2">Uncharacterized protein</fullName>
    </submittedName>
</protein>
<feature type="compositionally biased region" description="Polar residues" evidence="1">
    <location>
        <begin position="184"/>
        <end position="197"/>
    </location>
</feature>
<gene>
    <name evidence="2" type="ORF">EYF80_048451</name>
</gene>
<feature type="region of interest" description="Disordered" evidence="1">
    <location>
        <begin position="13"/>
        <end position="66"/>
    </location>
</feature>
<accession>A0A4Z2FKW9</accession>
<evidence type="ECO:0000256" key="1">
    <source>
        <dbReference type="SAM" id="MobiDB-lite"/>
    </source>
</evidence>
<proteinExistence type="predicted"/>
<dbReference type="Proteomes" id="UP000314294">
    <property type="component" value="Unassembled WGS sequence"/>
</dbReference>
<keyword evidence="3" id="KW-1185">Reference proteome</keyword>
<name>A0A4Z2FKW9_9TELE</name>
<feature type="compositionally biased region" description="Basic and acidic residues" evidence="1">
    <location>
        <begin position="33"/>
        <end position="53"/>
    </location>
</feature>
<comment type="caution">
    <text evidence="2">The sequence shown here is derived from an EMBL/GenBank/DDBJ whole genome shotgun (WGS) entry which is preliminary data.</text>
</comment>
<dbReference type="AlphaFoldDB" id="A0A4Z2FKW9"/>
<evidence type="ECO:0000313" key="3">
    <source>
        <dbReference type="Proteomes" id="UP000314294"/>
    </source>
</evidence>
<evidence type="ECO:0000313" key="2">
    <source>
        <dbReference type="EMBL" id="TNN41393.1"/>
    </source>
</evidence>
<feature type="region of interest" description="Disordered" evidence="1">
    <location>
        <begin position="176"/>
        <end position="232"/>
    </location>
</feature>
<dbReference type="EMBL" id="SRLO01001112">
    <property type="protein sequence ID" value="TNN41393.1"/>
    <property type="molecule type" value="Genomic_DNA"/>
</dbReference>